<dbReference type="GO" id="GO:0048658">
    <property type="term" value="P:anther wall tapetum development"/>
    <property type="evidence" value="ECO:0007669"/>
    <property type="project" value="InterPro"/>
</dbReference>
<proteinExistence type="inferred from homology"/>
<dbReference type="Proteomes" id="UP001497516">
    <property type="component" value="Chromosome 5"/>
</dbReference>
<evidence type="ECO:0000256" key="4">
    <source>
        <dbReference type="ARBA" id="ARBA00022824"/>
    </source>
</evidence>
<gene>
    <name evidence="8" type="ORF">LTRI10_LOCUS31213</name>
</gene>
<dbReference type="Pfam" id="PF06645">
    <property type="entry name" value="SPC12"/>
    <property type="match status" value="1"/>
</dbReference>
<dbReference type="AlphaFoldDB" id="A0AAV2EWJ6"/>
<organism evidence="8 9">
    <name type="scientific">Linum trigynum</name>
    <dbReference type="NCBI Taxonomy" id="586398"/>
    <lineage>
        <taxon>Eukaryota</taxon>
        <taxon>Viridiplantae</taxon>
        <taxon>Streptophyta</taxon>
        <taxon>Embryophyta</taxon>
        <taxon>Tracheophyta</taxon>
        <taxon>Spermatophyta</taxon>
        <taxon>Magnoliopsida</taxon>
        <taxon>eudicotyledons</taxon>
        <taxon>Gunneridae</taxon>
        <taxon>Pentapetalae</taxon>
        <taxon>rosids</taxon>
        <taxon>fabids</taxon>
        <taxon>Malpighiales</taxon>
        <taxon>Linaceae</taxon>
        <taxon>Linum</taxon>
    </lineage>
</organism>
<evidence type="ECO:0000313" key="8">
    <source>
        <dbReference type="EMBL" id="CAL1390426.1"/>
    </source>
</evidence>
<dbReference type="GO" id="GO:0005787">
    <property type="term" value="C:signal peptidase complex"/>
    <property type="evidence" value="ECO:0007669"/>
    <property type="project" value="InterPro"/>
</dbReference>
<evidence type="ECO:0000256" key="3">
    <source>
        <dbReference type="ARBA" id="ARBA00022692"/>
    </source>
</evidence>
<reference evidence="8 9" key="1">
    <citation type="submission" date="2024-04" db="EMBL/GenBank/DDBJ databases">
        <authorList>
            <person name="Fracassetti M."/>
        </authorList>
    </citation>
    <scope>NUCLEOTIDE SEQUENCE [LARGE SCALE GENOMIC DNA]</scope>
</reference>
<keyword evidence="6 7" id="KW-0472">Membrane</keyword>
<feature type="transmembrane region" description="Helical" evidence="7">
    <location>
        <begin position="92"/>
        <end position="111"/>
    </location>
</feature>
<protein>
    <recommendedName>
        <fullName evidence="10">Signal peptidase complex-like protein DTM1</fullName>
    </recommendedName>
</protein>
<name>A0AAV2EWJ6_9ROSI</name>
<dbReference type="InterPro" id="IPR009542">
    <property type="entry name" value="Spc1/SPCS1"/>
</dbReference>
<evidence type="ECO:0000256" key="6">
    <source>
        <dbReference type="ARBA" id="ARBA00023136"/>
    </source>
</evidence>
<evidence type="ECO:0000256" key="5">
    <source>
        <dbReference type="ARBA" id="ARBA00022989"/>
    </source>
</evidence>
<accession>A0AAV2EWJ6</accession>
<evidence type="ECO:0008006" key="10">
    <source>
        <dbReference type="Google" id="ProtNLM"/>
    </source>
</evidence>
<evidence type="ECO:0000313" key="9">
    <source>
        <dbReference type="Proteomes" id="UP001497516"/>
    </source>
</evidence>
<evidence type="ECO:0000256" key="1">
    <source>
        <dbReference type="ARBA" id="ARBA00004477"/>
    </source>
</evidence>
<feature type="transmembrane region" description="Helical" evidence="7">
    <location>
        <begin position="14"/>
        <end position="33"/>
    </location>
</feature>
<keyword evidence="4" id="KW-0256">Endoplasmic reticulum</keyword>
<comment type="similarity">
    <text evidence="2">Belongs to the SPCS1 family.</text>
</comment>
<keyword evidence="3 7" id="KW-0812">Transmembrane</keyword>
<evidence type="ECO:0000256" key="2">
    <source>
        <dbReference type="ARBA" id="ARBA00005245"/>
    </source>
</evidence>
<keyword evidence="5 7" id="KW-1133">Transmembrane helix</keyword>
<dbReference type="EMBL" id="OZ034818">
    <property type="protein sequence ID" value="CAL1390426.1"/>
    <property type="molecule type" value="Genomic_DNA"/>
</dbReference>
<feature type="transmembrane region" description="Helical" evidence="7">
    <location>
        <begin position="40"/>
        <end position="59"/>
    </location>
</feature>
<keyword evidence="9" id="KW-1185">Reference proteome</keyword>
<dbReference type="PANTHER" id="PTHR38354">
    <property type="entry name" value="SIGNAL PEPTIDASE COMPLEX-LIKE PROTEIN DTM1"/>
    <property type="match status" value="1"/>
</dbReference>
<dbReference type="PANTHER" id="PTHR38354:SF2">
    <property type="entry name" value="SIGNAL PEPTIDASE COMPLEX-LIKE PROTEIN DTM1"/>
    <property type="match status" value="1"/>
</dbReference>
<comment type="subcellular location">
    <subcellularLocation>
        <location evidence="1">Endoplasmic reticulum membrane</location>
        <topology evidence="1">Multi-pass membrane protein</topology>
    </subcellularLocation>
</comment>
<sequence>MADNSNSNSNNNDAALRGSLIALAAVMAAVGIWTHSMRKVGVTYMVGMLGIAGILLPDWDYFDRDYSRWFYPVTEQEKLALSRRSGLRSRTYPLRLIGYSIVYGYGFYKWWKFVSS</sequence>
<dbReference type="GO" id="GO:0006465">
    <property type="term" value="P:signal peptide processing"/>
    <property type="evidence" value="ECO:0007669"/>
    <property type="project" value="InterPro"/>
</dbReference>
<dbReference type="InterPro" id="IPR039955">
    <property type="entry name" value="DTM1"/>
</dbReference>
<evidence type="ECO:0000256" key="7">
    <source>
        <dbReference type="SAM" id="Phobius"/>
    </source>
</evidence>